<feature type="region of interest" description="Disordered" evidence="2">
    <location>
        <begin position="423"/>
        <end position="453"/>
    </location>
</feature>
<dbReference type="SMART" id="SM00240">
    <property type="entry name" value="FHA"/>
    <property type="match status" value="1"/>
</dbReference>
<gene>
    <name evidence="6" type="ORF">H9761_20250</name>
</gene>
<dbReference type="InterPro" id="IPR008984">
    <property type="entry name" value="SMAD_FHA_dom_sf"/>
</dbReference>
<keyword evidence="3" id="KW-1133">Transmembrane helix</keyword>
<keyword evidence="1" id="KW-0732">Signal</keyword>
<dbReference type="InterPro" id="IPR036465">
    <property type="entry name" value="vWFA_dom_sf"/>
</dbReference>
<organism evidence="6 7">
    <name type="scientific">Candidatus Eisenbergiella merdavium</name>
    <dbReference type="NCBI Taxonomy" id="2838551"/>
    <lineage>
        <taxon>Bacteria</taxon>
        <taxon>Bacillati</taxon>
        <taxon>Bacillota</taxon>
        <taxon>Clostridia</taxon>
        <taxon>Lachnospirales</taxon>
        <taxon>Lachnospiraceae</taxon>
        <taxon>Eisenbergiella</taxon>
    </lineage>
</organism>
<dbReference type="Gene3D" id="2.60.40.1220">
    <property type="match status" value="1"/>
</dbReference>
<feature type="domain" description="FHA" evidence="4">
    <location>
        <begin position="489"/>
        <end position="538"/>
    </location>
</feature>
<evidence type="ECO:0000313" key="6">
    <source>
        <dbReference type="EMBL" id="HJC25993.1"/>
    </source>
</evidence>
<feature type="domain" description="VWFA" evidence="5">
    <location>
        <begin position="62"/>
        <end position="235"/>
    </location>
</feature>
<evidence type="ECO:0000256" key="2">
    <source>
        <dbReference type="SAM" id="MobiDB-lite"/>
    </source>
</evidence>
<dbReference type="EMBL" id="DWWS01000075">
    <property type="protein sequence ID" value="HJC25993.1"/>
    <property type="molecule type" value="Genomic_DNA"/>
</dbReference>
<dbReference type="CDD" id="cd00198">
    <property type="entry name" value="vWFA"/>
    <property type="match status" value="1"/>
</dbReference>
<dbReference type="Gene3D" id="2.60.200.20">
    <property type="match status" value="1"/>
</dbReference>
<evidence type="ECO:0000256" key="1">
    <source>
        <dbReference type="ARBA" id="ARBA00022729"/>
    </source>
</evidence>
<evidence type="ECO:0000256" key="3">
    <source>
        <dbReference type="SAM" id="Phobius"/>
    </source>
</evidence>
<dbReference type="Pfam" id="PF00092">
    <property type="entry name" value="VWA"/>
    <property type="match status" value="1"/>
</dbReference>
<keyword evidence="3" id="KW-0812">Transmembrane</keyword>
<dbReference type="AlphaFoldDB" id="A0A9D2SRW7"/>
<dbReference type="SUPFAM" id="SSF49879">
    <property type="entry name" value="SMAD/FHA domain"/>
    <property type="match status" value="1"/>
</dbReference>
<evidence type="ECO:0000259" key="4">
    <source>
        <dbReference type="PROSITE" id="PS50006"/>
    </source>
</evidence>
<comment type="caution">
    <text evidence="6">The sequence shown here is derived from an EMBL/GenBank/DDBJ whole genome shotgun (WGS) entry which is preliminary data.</text>
</comment>
<feature type="transmembrane region" description="Helical" evidence="3">
    <location>
        <begin position="395"/>
        <end position="416"/>
    </location>
</feature>
<dbReference type="SMART" id="SM00327">
    <property type="entry name" value="VWA"/>
    <property type="match status" value="1"/>
</dbReference>
<reference evidence="6" key="2">
    <citation type="submission" date="2021-04" db="EMBL/GenBank/DDBJ databases">
        <authorList>
            <person name="Gilroy R."/>
        </authorList>
    </citation>
    <scope>NUCLEOTIDE SEQUENCE</scope>
    <source>
        <strain evidence="6">USAMLcec2-132</strain>
    </source>
</reference>
<protein>
    <submittedName>
        <fullName evidence="6">VWA domain-containing protein</fullName>
    </submittedName>
</protein>
<evidence type="ECO:0000259" key="5">
    <source>
        <dbReference type="PROSITE" id="PS50234"/>
    </source>
</evidence>
<accession>A0A9D2SRW7</accession>
<dbReference type="Pfam" id="PF00498">
    <property type="entry name" value="FHA"/>
    <property type="match status" value="1"/>
</dbReference>
<keyword evidence="3" id="KW-0472">Membrane</keyword>
<dbReference type="InterPro" id="IPR014755">
    <property type="entry name" value="Cu-Rt/internalin_Ig-like"/>
</dbReference>
<dbReference type="CDD" id="cd00060">
    <property type="entry name" value="FHA"/>
    <property type="match status" value="1"/>
</dbReference>
<dbReference type="PROSITE" id="PS50234">
    <property type="entry name" value="VWFA"/>
    <property type="match status" value="1"/>
</dbReference>
<dbReference type="SUPFAM" id="SSF53300">
    <property type="entry name" value="vWA-like"/>
    <property type="match status" value="1"/>
</dbReference>
<dbReference type="Proteomes" id="UP000823891">
    <property type="component" value="Unassembled WGS sequence"/>
</dbReference>
<dbReference type="Gene3D" id="3.40.50.410">
    <property type="entry name" value="von Willebrand factor, type A domain"/>
    <property type="match status" value="1"/>
</dbReference>
<dbReference type="InterPro" id="IPR002035">
    <property type="entry name" value="VWF_A"/>
</dbReference>
<sequence>MGEMVNANQDPVRLEQVVLNMPEARFYFSGDTEAEELRAFIGEEALSAVSLKRFADTGEGICYYVLLDISASISEGRFSDIREALADFSQGLSGQDRMVLIAFGEEVSVVLDESGEALKDGSVRERILSLQNADQKTLLFEAVDRMAALADAESMRRVAFVITDGEDIARGKTTRQEAGQVLSESGVPVYGFTVSEAGKDAVDAFGEFARTSGGTLTILEPGQEAAGLSEVREELLNCREAVFEASSNRVSNGMVNVSLEFPDTGVKIQAEAMQNRWQADEEAPVVLEAVLEGEKQLRLTFSEAVTGAQAAEHYELVGAEDGQKLLPVYASAQEGGTEAVLTFDVLPAGEYELLCAGLKDVSMEQNEMDCSVSVQVPKPEGMPEEAAGGQAGVPAGAAAAAGVLGLAVLAGVIFWIRKKRTKEKRAKNGPQENQNGSGGGQENGPETVGVGLQPNRRVKVEKRALEEMTVFFQARGQKEEIAVVVQKSMIVGRSAACELSFDDPALSRQHFALEIVDKGLWIRNLSQSGFTLLNGVKLQEKAVRLRSGDWIGAGQLQLRIRFSDGSEK</sequence>
<name>A0A9D2SRW7_9FIRM</name>
<reference evidence="6" key="1">
    <citation type="journal article" date="2021" name="PeerJ">
        <title>Extensive microbial diversity within the chicken gut microbiome revealed by metagenomics and culture.</title>
        <authorList>
            <person name="Gilroy R."/>
            <person name="Ravi A."/>
            <person name="Getino M."/>
            <person name="Pursley I."/>
            <person name="Horton D.L."/>
            <person name="Alikhan N.F."/>
            <person name="Baker D."/>
            <person name="Gharbi K."/>
            <person name="Hall N."/>
            <person name="Watson M."/>
            <person name="Adriaenssens E.M."/>
            <person name="Foster-Nyarko E."/>
            <person name="Jarju S."/>
            <person name="Secka A."/>
            <person name="Antonio M."/>
            <person name="Oren A."/>
            <person name="Chaudhuri R.R."/>
            <person name="La Ragione R."/>
            <person name="Hildebrand F."/>
            <person name="Pallen M.J."/>
        </authorList>
    </citation>
    <scope>NUCLEOTIDE SEQUENCE</scope>
    <source>
        <strain evidence="6">USAMLcec2-132</strain>
    </source>
</reference>
<dbReference type="PROSITE" id="PS50006">
    <property type="entry name" value="FHA_DOMAIN"/>
    <property type="match status" value="1"/>
</dbReference>
<dbReference type="InterPro" id="IPR000253">
    <property type="entry name" value="FHA_dom"/>
</dbReference>
<proteinExistence type="predicted"/>
<evidence type="ECO:0000313" key="7">
    <source>
        <dbReference type="Proteomes" id="UP000823891"/>
    </source>
</evidence>